<dbReference type="OMA" id="NSCALGG"/>
<evidence type="ECO:0000256" key="4">
    <source>
        <dbReference type="RuleBase" id="RU367058"/>
    </source>
</evidence>
<dbReference type="SUPFAM" id="SSF53067">
    <property type="entry name" value="Actin-like ATPase domain"/>
    <property type="match status" value="2"/>
</dbReference>
<dbReference type="GeneID" id="106664398"/>
<protein>
    <recommendedName>
        <fullName evidence="4">Xylulose kinase</fullName>
        <ecNumber evidence="4">2.7.1.17</ecNumber>
    </recommendedName>
</protein>
<dbReference type="RefSeq" id="XP_014245573.1">
    <property type="nucleotide sequence ID" value="XM_014390087.2"/>
</dbReference>
<dbReference type="PANTHER" id="PTHR10196:SF57">
    <property type="entry name" value="XYLULOSE KINASE"/>
    <property type="match status" value="1"/>
</dbReference>
<evidence type="ECO:0000259" key="5">
    <source>
        <dbReference type="Pfam" id="PF00370"/>
    </source>
</evidence>
<dbReference type="GO" id="GO:0042732">
    <property type="term" value="P:D-xylose metabolic process"/>
    <property type="evidence" value="ECO:0007669"/>
    <property type="project" value="UniProtKB-UniRule"/>
</dbReference>
<organism evidence="7 8">
    <name type="scientific">Cimex lectularius</name>
    <name type="common">Bed bug</name>
    <name type="synonym">Acanthia lectularia</name>
    <dbReference type="NCBI Taxonomy" id="79782"/>
    <lineage>
        <taxon>Eukaryota</taxon>
        <taxon>Metazoa</taxon>
        <taxon>Ecdysozoa</taxon>
        <taxon>Arthropoda</taxon>
        <taxon>Hexapoda</taxon>
        <taxon>Insecta</taxon>
        <taxon>Pterygota</taxon>
        <taxon>Neoptera</taxon>
        <taxon>Paraneoptera</taxon>
        <taxon>Hemiptera</taxon>
        <taxon>Heteroptera</taxon>
        <taxon>Panheteroptera</taxon>
        <taxon>Cimicomorpha</taxon>
        <taxon>Cimicidae</taxon>
        <taxon>Cimex</taxon>
    </lineage>
</organism>
<dbReference type="PANTHER" id="PTHR10196">
    <property type="entry name" value="SUGAR KINASE"/>
    <property type="match status" value="1"/>
</dbReference>
<reference evidence="7" key="1">
    <citation type="submission" date="2022-01" db="UniProtKB">
        <authorList>
            <consortium name="EnsemblMetazoa"/>
        </authorList>
    </citation>
    <scope>IDENTIFICATION</scope>
</reference>
<dbReference type="OrthoDB" id="1728974at2759"/>
<dbReference type="InterPro" id="IPR000577">
    <property type="entry name" value="Carb_kinase_FGGY"/>
</dbReference>
<keyword evidence="4" id="KW-0119">Carbohydrate metabolism</keyword>
<dbReference type="EC" id="2.7.1.17" evidence="4"/>
<evidence type="ECO:0000313" key="7">
    <source>
        <dbReference type="EnsemblMetazoa" id="XP_014245571.1"/>
    </source>
</evidence>
<name>A0A8I6TD56_CIMLE</name>
<dbReference type="GO" id="GO:0005524">
    <property type="term" value="F:ATP binding"/>
    <property type="evidence" value="ECO:0007669"/>
    <property type="project" value="UniProtKB-KW"/>
</dbReference>
<evidence type="ECO:0000256" key="1">
    <source>
        <dbReference type="ARBA" id="ARBA00009156"/>
    </source>
</evidence>
<accession>A0A8I6TD56</accession>
<dbReference type="Gene3D" id="3.30.420.40">
    <property type="match status" value="2"/>
</dbReference>
<dbReference type="EnsemblMetazoa" id="XM_014390087.2">
    <property type="protein sequence ID" value="XP_014245573.1"/>
    <property type="gene ID" value="LOC106664398"/>
</dbReference>
<feature type="domain" description="Carbohydrate kinase FGGY N-terminal" evidence="5">
    <location>
        <begin position="134"/>
        <end position="285"/>
    </location>
</feature>
<dbReference type="KEGG" id="clec:106664398"/>
<comment type="function">
    <text evidence="4">Phosphorylates D-xylulose to produce D-xylulose 5-phosphate, a molecule that may play an important role in the regulation of glucose metabolism and lipogenesis.</text>
</comment>
<keyword evidence="8" id="KW-1185">Reference proteome</keyword>
<sequence length="531" mass="58877">MSLDGEKVFLGFDFSTQQLKSVVINSKREVLHEAHVLFDNDLPEFRTHNGVVKGDKKAVTTPVLMWVKALDMILEKLRVCGADFSKVCAVSGSAQQHGTVYWSCGAGEVLKNLDDSHFLHTQLASSFSVTSSPIWMDGSTKKQCVTLEKAIGGPIELAKLTGSKAYERYSAAQIAKIAETKSTAYKNTERITLVSNFACSLLLGRYAPIDYSDGSGMNLLDLSTKQWSPACMQATAVDLEEKLGEPVPTNTPLGKISKYFVERFGFNEDCKVIAFTGDNPSSLAGMCLNDGDLAVSLGTSDTIFMWLKEPVPLAEGHILINPVKPDEYMGLLCYKNGSTTRDRLRKIYANSCWEEFNSLLDSTPRGNFGYMGLYFDFEEIMLPLQGDFRFDKAGNDIDKFPSPEIEIRALVEGQFLAKRAQLEDLNIHIGENTRIIATGGGSKNRSILQVMSDVFSSPVYTLDYTNIAALGAAYRALDFSKSVEEREEKTEQTTSQLTLCCKPFTDSKELYDPMVVRYRTNISKLLSKQTE</sequence>
<evidence type="ECO:0000256" key="3">
    <source>
        <dbReference type="ARBA" id="ARBA00022777"/>
    </source>
</evidence>
<evidence type="ECO:0000313" key="8">
    <source>
        <dbReference type="Proteomes" id="UP000494040"/>
    </source>
</evidence>
<dbReference type="GO" id="GO:0005997">
    <property type="term" value="P:xylulose metabolic process"/>
    <property type="evidence" value="ECO:0007669"/>
    <property type="project" value="UniProtKB-UniRule"/>
</dbReference>
<evidence type="ECO:0000259" key="6">
    <source>
        <dbReference type="Pfam" id="PF02782"/>
    </source>
</evidence>
<dbReference type="InterPro" id="IPR018485">
    <property type="entry name" value="FGGY_C"/>
</dbReference>
<dbReference type="PIRSF" id="PIRSF000538">
    <property type="entry name" value="GlpK"/>
    <property type="match status" value="1"/>
</dbReference>
<keyword evidence="4" id="KW-0547">Nucleotide-binding</keyword>
<dbReference type="Pfam" id="PF02782">
    <property type="entry name" value="FGGY_C"/>
    <property type="match status" value="1"/>
</dbReference>
<dbReference type="GO" id="GO:0004856">
    <property type="term" value="F:D-xylulokinase activity"/>
    <property type="evidence" value="ECO:0007669"/>
    <property type="project" value="UniProtKB-UniRule"/>
</dbReference>
<dbReference type="EnsemblMetazoa" id="XM_014390085.2">
    <property type="protein sequence ID" value="XP_014245571.1"/>
    <property type="gene ID" value="LOC106664398"/>
</dbReference>
<dbReference type="InterPro" id="IPR018484">
    <property type="entry name" value="FGGY_N"/>
</dbReference>
<comment type="similarity">
    <text evidence="1 4">Belongs to the FGGY kinase family.</text>
</comment>
<dbReference type="RefSeq" id="XP_014245571.1">
    <property type="nucleotide sequence ID" value="XM_014390085.2"/>
</dbReference>
<dbReference type="Pfam" id="PF00370">
    <property type="entry name" value="FGGY_N"/>
    <property type="match status" value="1"/>
</dbReference>
<keyword evidence="2 4" id="KW-0808">Transferase</keyword>
<dbReference type="EnsemblMetazoa" id="XM_014390086.2">
    <property type="protein sequence ID" value="XP_014245572.1"/>
    <property type="gene ID" value="LOC106664398"/>
</dbReference>
<dbReference type="CDD" id="cd07776">
    <property type="entry name" value="ASKHA_NBD_FGGY_SpXK-like"/>
    <property type="match status" value="1"/>
</dbReference>
<proteinExistence type="inferred from homology"/>
<keyword evidence="4" id="KW-0859">Xylose metabolism</keyword>
<keyword evidence="4" id="KW-0067">ATP-binding</keyword>
<evidence type="ECO:0000256" key="2">
    <source>
        <dbReference type="ARBA" id="ARBA00022679"/>
    </source>
</evidence>
<dbReference type="RefSeq" id="XP_014245572.1">
    <property type="nucleotide sequence ID" value="XM_014390086.2"/>
</dbReference>
<comment type="catalytic activity">
    <reaction evidence="4">
        <text>D-xylulose + ATP = D-xylulose 5-phosphate + ADP + H(+)</text>
        <dbReference type="Rhea" id="RHEA:10964"/>
        <dbReference type="ChEBI" id="CHEBI:15378"/>
        <dbReference type="ChEBI" id="CHEBI:17140"/>
        <dbReference type="ChEBI" id="CHEBI:30616"/>
        <dbReference type="ChEBI" id="CHEBI:57737"/>
        <dbReference type="ChEBI" id="CHEBI:456216"/>
        <dbReference type="EC" id="2.7.1.17"/>
    </reaction>
</comment>
<dbReference type="AlphaFoldDB" id="A0A8I6TD56"/>
<dbReference type="GO" id="GO:0005829">
    <property type="term" value="C:cytosol"/>
    <property type="evidence" value="ECO:0007669"/>
    <property type="project" value="TreeGrafter"/>
</dbReference>
<dbReference type="FunFam" id="3.30.420.40:FF:000118">
    <property type="entry name" value="Xylulose kinase 2"/>
    <property type="match status" value="1"/>
</dbReference>
<keyword evidence="3 4" id="KW-0418">Kinase</keyword>
<dbReference type="Proteomes" id="UP000494040">
    <property type="component" value="Unassembled WGS sequence"/>
</dbReference>
<dbReference type="InterPro" id="IPR043129">
    <property type="entry name" value="ATPase_NBD"/>
</dbReference>
<dbReference type="InterPro" id="IPR042024">
    <property type="entry name" value="D-XK_euk"/>
</dbReference>
<feature type="domain" description="Carbohydrate kinase FGGY C-terminal" evidence="6">
    <location>
        <begin position="293"/>
        <end position="476"/>
    </location>
</feature>